<evidence type="ECO:0000313" key="3">
    <source>
        <dbReference type="EMBL" id="QPB41913.1"/>
    </source>
</evidence>
<keyword evidence="4" id="KW-1185">Reference proteome</keyword>
<dbReference type="Proteomes" id="UP000663069">
    <property type="component" value="Chromosome"/>
</dbReference>
<evidence type="ECO:0000313" key="4">
    <source>
        <dbReference type="Proteomes" id="UP000663069"/>
    </source>
</evidence>
<organism evidence="3 4">
    <name type="scientific">Rodentibacter haemolyticus</name>
    <dbReference type="NCBI Taxonomy" id="2778911"/>
    <lineage>
        <taxon>Bacteria</taxon>
        <taxon>Pseudomonadati</taxon>
        <taxon>Pseudomonadota</taxon>
        <taxon>Gammaproteobacteria</taxon>
        <taxon>Pasteurellales</taxon>
        <taxon>Pasteurellaceae</taxon>
        <taxon>Rodentibacter</taxon>
    </lineage>
</organism>
<feature type="region of interest" description="Disordered" evidence="1">
    <location>
        <begin position="172"/>
        <end position="193"/>
    </location>
</feature>
<gene>
    <name evidence="3" type="ORF">IHV77_08250</name>
</gene>
<dbReference type="RefSeq" id="WP_194811497.1">
    <property type="nucleotide sequence ID" value="NZ_CP063056.1"/>
</dbReference>
<evidence type="ECO:0000256" key="1">
    <source>
        <dbReference type="SAM" id="MobiDB-lite"/>
    </source>
</evidence>
<name>A0ABX6UX26_9PAST</name>
<reference evidence="3 4" key="1">
    <citation type="submission" date="2020-10" db="EMBL/GenBank/DDBJ databases">
        <title>Genome Sequencing of Rodentibacter spp. strain DSM111151.</title>
        <authorList>
            <person name="Benga L."/>
            <person name="Lautwein T."/>
        </authorList>
    </citation>
    <scope>NUCLEOTIDE SEQUENCE [LARGE SCALE GENOMIC DNA]</scope>
    <source>
        <strain evidence="3 4">DSM 111151</strain>
    </source>
</reference>
<dbReference type="Pfam" id="PF08937">
    <property type="entry name" value="ThsB_TIR"/>
    <property type="match status" value="1"/>
</dbReference>
<dbReference type="SUPFAM" id="SSF52200">
    <property type="entry name" value="Toll/Interleukin receptor TIR domain"/>
    <property type="match status" value="1"/>
</dbReference>
<proteinExistence type="predicted"/>
<dbReference type="Gene3D" id="3.40.50.10140">
    <property type="entry name" value="Toll/interleukin-1 receptor homology (TIR) domain"/>
    <property type="match status" value="1"/>
</dbReference>
<evidence type="ECO:0000259" key="2">
    <source>
        <dbReference type="Pfam" id="PF08937"/>
    </source>
</evidence>
<feature type="compositionally biased region" description="Basic and acidic residues" evidence="1">
    <location>
        <begin position="175"/>
        <end position="193"/>
    </location>
</feature>
<dbReference type="EMBL" id="CP063056">
    <property type="protein sequence ID" value="QPB41913.1"/>
    <property type="molecule type" value="Genomic_DNA"/>
</dbReference>
<protein>
    <submittedName>
        <fullName evidence="3">TIR domain-containing protein</fullName>
    </submittedName>
</protein>
<dbReference type="InterPro" id="IPR015032">
    <property type="entry name" value="ThsB__TIR-like_domain"/>
</dbReference>
<feature type="domain" description="Thoeris protein ThsB TIR-like" evidence="2">
    <location>
        <begin position="10"/>
        <end position="108"/>
    </location>
</feature>
<dbReference type="InterPro" id="IPR035897">
    <property type="entry name" value="Toll_tir_struct_dom_sf"/>
</dbReference>
<sequence length="193" mass="22761">MYSTPKHKVFLSFHHADEKEVRAFEKQFENVDTFVSRTVQDGDIDPNNKTETTRRIIRDKYISDSTVTIVLIGAETWKRKHVDWEIGYSLTSTSQNTRSGLIGILLPSYNGHDFFCNAEYTENHSRYTPCTIPPRLYDNIQSGYAKIYSCPFSSYDLKQWIDEAFQTRKQNNHNNNRDYFGHNRPEYQTHWTD</sequence>
<accession>A0ABX6UX26</accession>